<dbReference type="Proteomes" id="UP001179952">
    <property type="component" value="Unassembled WGS sequence"/>
</dbReference>
<dbReference type="AlphaFoldDB" id="A0AAV9BC99"/>
<feature type="compositionally biased region" description="Basic and acidic residues" evidence="1">
    <location>
        <begin position="13"/>
        <end position="32"/>
    </location>
</feature>
<protein>
    <submittedName>
        <fullName evidence="2">Uncharacterized protein</fullName>
    </submittedName>
</protein>
<accession>A0AAV9BC99</accession>
<feature type="compositionally biased region" description="Basic and acidic residues" evidence="1">
    <location>
        <begin position="62"/>
        <end position="88"/>
    </location>
</feature>
<organism evidence="2 3">
    <name type="scientific">Acorus gramineus</name>
    <name type="common">Dwarf sweet flag</name>
    <dbReference type="NCBI Taxonomy" id="55184"/>
    <lineage>
        <taxon>Eukaryota</taxon>
        <taxon>Viridiplantae</taxon>
        <taxon>Streptophyta</taxon>
        <taxon>Embryophyta</taxon>
        <taxon>Tracheophyta</taxon>
        <taxon>Spermatophyta</taxon>
        <taxon>Magnoliopsida</taxon>
        <taxon>Liliopsida</taxon>
        <taxon>Acoraceae</taxon>
        <taxon>Acorus</taxon>
    </lineage>
</organism>
<comment type="caution">
    <text evidence="2">The sequence shown here is derived from an EMBL/GenBank/DDBJ whole genome shotgun (WGS) entry which is preliminary data.</text>
</comment>
<feature type="compositionally biased region" description="Polar residues" evidence="1">
    <location>
        <begin position="150"/>
        <end position="172"/>
    </location>
</feature>
<gene>
    <name evidence="2" type="ORF">QJS04_geneDACA009629</name>
</gene>
<name>A0AAV9BC99_ACOGR</name>
<reference evidence="2" key="1">
    <citation type="journal article" date="2023" name="Nat. Commun.">
        <title>Diploid and tetraploid genomes of Acorus and the evolution of monocots.</title>
        <authorList>
            <person name="Ma L."/>
            <person name="Liu K.W."/>
            <person name="Li Z."/>
            <person name="Hsiao Y.Y."/>
            <person name="Qi Y."/>
            <person name="Fu T."/>
            <person name="Tang G.D."/>
            <person name="Zhang D."/>
            <person name="Sun W.H."/>
            <person name="Liu D.K."/>
            <person name="Li Y."/>
            <person name="Chen G.Z."/>
            <person name="Liu X.D."/>
            <person name="Liao X.Y."/>
            <person name="Jiang Y.T."/>
            <person name="Yu X."/>
            <person name="Hao Y."/>
            <person name="Huang J."/>
            <person name="Zhao X.W."/>
            <person name="Ke S."/>
            <person name="Chen Y.Y."/>
            <person name="Wu W.L."/>
            <person name="Hsu J.L."/>
            <person name="Lin Y.F."/>
            <person name="Huang M.D."/>
            <person name="Li C.Y."/>
            <person name="Huang L."/>
            <person name="Wang Z.W."/>
            <person name="Zhao X."/>
            <person name="Zhong W.Y."/>
            <person name="Peng D.H."/>
            <person name="Ahmad S."/>
            <person name="Lan S."/>
            <person name="Zhang J.S."/>
            <person name="Tsai W.C."/>
            <person name="Van de Peer Y."/>
            <person name="Liu Z.J."/>
        </authorList>
    </citation>
    <scope>NUCLEOTIDE SEQUENCE</scope>
    <source>
        <strain evidence="2">SCP</strain>
    </source>
</reference>
<feature type="region of interest" description="Disordered" evidence="1">
    <location>
        <begin position="1"/>
        <end position="178"/>
    </location>
</feature>
<reference evidence="2" key="2">
    <citation type="submission" date="2023-06" db="EMBL/GenBank/DDBJ databases">
        <authorList>
            <person name="Ma L."/>
            <person name="Liu K.-W."/>
            <person name="Li Z."/>
            <person name="Hsiao Y.-Y."/>
            <person name="Qi Y."/>
            <person name="Fu T."/>
            <person name="Tang G."/>
            <person name="Zhang D."/>
            <person name="Sun W.-H."/>
            <person name="Liu D.-K."/>
            <person name="Li Y."/>
            <person name="Chen G.-Z."/>
            <person name="Liu X.-D."/>
            <person name="Liao X.-Y."/>
            <person name="Jiang Y.-T."/>
            <person name="Yu X."/>
            <person name="Hao Y."/>
            <person name="Huang J."/>
            <person name="Zhao X.-W."/>
            <person name="Ke S."/>
            <person name="Chen Y.-Y."/>
            <person name="Wu W.-L."/>
            <person name="Hsu J.-L."/>
            <person name="Lin Y.-F."/>
            <person name="Huang M.-D."/>
            <person name="Li C.-Y."/>
            <person name="Huang L."/>
            <person name="Wang Z.-W."/>
            <person name="Zhao X."/>
            <person name="Zhong W.-Y."/>
            <person name="Peng D.-H."/>
            <person name="Ahmad S."/>
            <person name="Lan S."/>
            <person name="Zhang J.-S."/>
            <person name="Tsai W.-C."/>
            <person name="Van De Peer Y."/>
            <person name="Liu Z.-J."/>
        </authorList>
    </citation>
    <scope>NUCLEOTIDE SEQUENCE</scope>
    <source>
        <strain evidence="2">SCP</strain>
        <tissue evidence="2">Leaves</tissue>
    </source>
</reference>
<dbReference type="EMBL" id="JAUJYN010000004">
    <property type="protein sequence ID" value="KAK1274290.1"/>
    <property type="molecule type" value="Genomic_DNA"/>
</dbReference>
<dbReference type="PANTHER" id="PTHR34660:SF7">
    <property type="entry name" value="DNA LIGASE-LIKE PROTEIN"/>
    <property type="match status" value="1"/>
</dbReference>
<dbReference type="PANTHER" id="PTHR34660">
    <property type="entry name" value="MYB-LIKE PROTEIN X"/>
    <property type="match status" value="1"/>
</dbReference>
<sequence length="266" mass="30423">MSRCFSYPPPGYVKEETKIELPEKEKEQTKERREKKREKKDKKEKSREHQSMDKKKRKREKRHIDQRSQGENAKKRDSDSENVEKSGLTEEQGLPNYDQNSPDTDSTQKIAKIIHLSATETAPKEKTGSLIIRLPSIKRKHAEPPCDDGPSTSGRPSEAIPTTSSRAEATLQTKKEGSPSYLDRIESHYNDLIVNWRPPPLQFECSEPEDLGWLFGSKQQRNDQVLKRCSGSELSSNDKVIAPSWPPRATYLPEASIYALPYTVPF</sequence>
<proteinExistence type="predicted"/>
<feature type="compositionally biased region" description="Basic and acidic residues" evidence="1">
    <location>
        <begin position="41"/>
        <end position="53"/>
    </location>
</feature>
<feature type="compositionally biased region" description="Polar residues" evidence="1">
    <location>
        <begin position="97"/>
        <end position="109"/>
    </location>
</feature>
<evidence type="ECO:0000313" key="3">
    <source>
        <dbReference type="Proteomes" id="UP001179952"/>
    </source>
</evidence>
<evidence type="ECO:0000256" key="1">
    <source>
        <dbReference type="SAM" id="MobiDB-lite"/>
    </source>
</evidence>
<evidence type="ECO:0000313" key="2">
    <source>
        <dbReference type="EMBL" id="KAK1274290.1"/>
    </source>
</evidence>
<keyword evidence="3" id="KW-1185">Reference proteome</keyword>